<name>A0A8X6XIV6_9ARAC</name>
<evidence type="ECO:0000313" key="2">
    <source>
        <dbReference type="Proteomes" id="UP000886998"/>
    </source>
</evidence>
<reference evidence="1" key="1">
    <citation type="submission" date="2020-08" db="EMBL/GenBank/DDBJ databases">
        <title>Multicomponent nature underlies the extraordinary mechanical properties of spider dragline silk.</title>
        <authorList>
            <person name="Kono N."/>
            <person name="Nakamura H."/>
            <person name="Mori M."/>
            <person name="Yoshida Y."/>
            <person name="Ohtoshi R."/>
            <person name="Malay A.D."/>
            <person name="Moran D.A.P."/>
            <person name="Tomita M."/>
            <person name="Numata K."/>
            <person name="Arakawa K."/>
        </authorList>
    </citation>
    <scope>NUCLEOTIDE SEQUENCE</scope>
</reference>
<gene>
    <name evidence="1" type="ORF">TNIN_175081</name>
</gene>
<protein>
    <submittedName>
        <fullName evidence="1">Uncharacterized protein</fullName>
    </submittedName>
</protein>
<accession>A0A8X6XIV6</accession>
<keyword evidence="2" id="KW-1185">Reference proteome</keyword>
<sequence>MRIPFLVAKQRLAIRRAYLHRKKESCYLRNHFVWSGVGRVNPHDVLSVSEQLFRDRKDKQRAALPASCKTVTHFLQDPAPQKIKELFLK</sequence>
<dbReference type="Proteomes" id="UP000886998">
    <property type="component" value="Unassembled WGS sequence"/>
</dbReference>
<proteinExistence type="predicted"/>
<comment type="caution">
    <text evidence="1">The sequence shown here is derived from an EMBL/GenBank/DDBJ whole genome shotgun (WGS) entry which is preliminary data.</text>
</comment>
<dbReference type="AlphaFoldDB" id="A0A8X6XIV6"/>
<organism evidence="1 2">
    <name type="scientific">Trichonephila inaurata madagascariensis</name>
    <dbReference type="NCBI Taxonomy" id="2747483"/>
    <lineage>
        <taxon>Eukaryota</taxon>
        <taxon>Metazoa</taxon>
        <taxon>Ecdysozoa</taxon>
        <taxon>Arthropoda</taxon>
        <taxon>Chelicerata</taxon>
        <taxon>Arachnida</taxon>
        <taxon>Araneae</taxon>
        <taxon>Araneomorphae</taxon>
        <taxon>Entelegynae</taxon>
        <taxon>Araneoidea</taxon>
        <taxon>Nephilidae</taxon>
        <taxon>Trichonephila</taxon>
        <taxon>Trichonephila inaurata</taxon>
    </lineage>
</organism>
<evidence type="ECO:0000313" key="1">
    <source>
        <dbReference type="EMBL" id="GFY54043.1"/>
    </source>
</evidence>
<dbReference type="EMBL" id="BMAV01009636">
    <property type="protein sequence ID" value="GFY54043.1"/>
    <property type="molecule type" value="Genomic_DNA"/>
</dbReference>